<dbReference type="PROSITE" id="PS50885">
    <property type="entry name" value="HAMP"/>
    <property type="match status" value="1"/>
</dbReference>
<dbReference type="Gene3D" id="1.10.287.130">
    <property type="match status" value="1"/>
</dbReference>
<dbReference type="EC" id="2.7.13.3" evidence="3"/>
<keyword evidence="9" id="KW-0418">Kinase</keyword>
<dbReference type="Proteomes" id="UP000186465">
    <property type="component" value="Unassembled WGS sequence"/>
</dbReference>
<keyword evidence="19" id="KW-1185">Reference proteome</keyword>
<name>A0A1Q5PS11_9ACTO</name>
<dbReference type="Pfam" id="PF00672">
    <property type="entry name" value="HAMP"/>
    <property type="match status" value="1"/>
</dbReference>
<evidence type="ECO:0000256" key="12">
    <source>
        <dbReference type="ARBA" id="ARBA00023012"/>
    </source>
</evidence>
<evidence type="ECO:0000259" key="16">
    <source>
        <dbReference type="PROSITE" id="PS50109"/>
    </source>
</evidence>
<protein>
    <recommendedName>
        <fullName evidence="14">Sensor histidine kinase MtrB</fullName>
        <ecNumber evidence="3">2.7.13.3</ecNumber>
    </recommendedName>
</protein>
<evidence type="ECO:0000259" key="17">
    <source>
        <dbReference type="PROSITE" id="PS50885"/>
    </source>
</evidence>
<dbReference type="CDD" id="cd06225">
    <property type="entry name" value="HAMP"/>
    <property type="match status" value="1"/>
</dbReference>
<evidence type="ECO:0000256" key="10">
    <source>
        <dbReference type="ARBA" id="ARBA00022840"/>
    </source>
</evidence>
<evidence type="ECO:0000256" key="3">
    <source>
        <dbReference type="ARBA" id="ARBA00012438"/>
    </source>
</evidence>
<keyword evidence="7 15" id="KW-0812">Transmembrane</keyword>
<feature type="transmembrane region" description="Helical" evidence="15">
    <location>
        <begin position="63"/>
        <end position="83"/>
    </location>
</feature>
<dbReference type="InterPro" id="IPR003661">
    <property type="entry name" value="HisK_dim/P_dom"/>
</dbReference>
<dbReference type="InterPro" id="IPR047669">
    <property type="entry name" value="MtrAB_MtrB"/>
</dbReference>
<evidence type="ECO:0000256" key="1">
    <source>
        <dbReference type="ARBA" id="ARBA00000085"/>
    </source>
</evidence>
<dbReference type="SMART" id="SM00387">
    <property type="entry name" value="HATPase_c"/>
    <property type="match status" value="1"/>
</dbReference>
<dbReference type="GO" id="GO:0005524">
    <property type="term" value="F:ATP binding"/>
    <property type="evidence" value="ECO:0007669"/>
    <property type="project" value="UniProtKB-KW"/>
</dbReference>
<evidence type="ECO:0000256" key="8">
    <source>
        <dbReference type="ARBA" id="ARBA00022741"/>
    </source>
</evidence>
<dbReference type="OrthoDB" id="9786919at2"/>
<dbReference type="AlphaFoldDB" id="A0A1Q5PS11"/>
<feature type="domain" description="Histidine kinase" evidence="16">
    <location>
        <begin position="331"/>
        <end position="548"/>
    </location>
</feature>
<dbReference type="FunFam" id="3.30.565.10:FF:000013">
    <property type="entry name" value="Two-component sensor histidine kinase"/>
    <property type="match status" value="1"/>
</dbReference>
<dbReference type="InterPro" id="IPR036097">
    <property type="entry name" value="HisK_dim/P_sf"/>
</dbReference>
<dbReference type="PANTHER" id="PTHR45528:SF1">
    <property type="entry name" value="SENSOR HISTIDINE KINASE CPXA"/>
    <property type="match status" value="1"/>
</dbReference>
<dbReference type="STRING" id="156892.BM477_02060"/>
<dbReference type="InterPro" id="IPR003660">
    <property type="entry name" value="HAMP_dom"/>
</dbReference>
<reference evidence="19" key="1">
    <citation type="submission" date="2016-11" db="EMBL/GenBank/DDBJ databases">
        <title>Actinomyces gypaetusis sp. nov. isolated from Gypaetus barbatus in Qinghai Tibet Plateau China.</title>
        <authorList>
            <person name="Meng X."/>
        </authorList>
    </citation>
    <scope>NUCLEOTIDE SEQUENCE [LARGE SCALE GENOMIC DNA]</scope>
    <source>
        <strain evidence="19">DSM 15383</strain>
    </source>
</reference>
<dbReference type="FunFam" id="1.10.287.130:FF:000010">
    <property type="entry name" value="Two-component sensor histidine kinase"/>
    <property type="match status" value="1"/>
</dbReference>
<dbReference type="PRINTS" id="PR00344">
    <property type="entry name" value="BCTRLSENSOR"/>
</dbReference>
<evidence type="ECO:0000256" key="6">
    <source>
        <dbReference type="ARBA" id="ARBA00022679"/>
    </source>
</evidence>
<evidence type="ECO:0000256" key="4">
    <source>
        <dbReference type="ARBA" id="ARBA00022475"/>
    </source>
</evidence>
<evidence type="ECO:0000313" key="19">
    <source>
        <dbReference type="Proteomes" id="UP000186465"/>
    </source>
</evidence>
<evidence type="ECO:0000256" key="14">
    <source>
        <dbReference type="ARBA" id="ARBA00035305"/>
    </source>
</evidence>
<dbReference type="Gene3D" id="6.10.340.10">
    <property type="match status" value="1"/>
</dbReference>
<keyword evidence="8" id="KW-0547">Nucleotide-binding</keyword>
<accession>A0A1Q5PS11</accession>
<evidence type="ECO:0000256" key="9">
    <source>
        <dbReference type="ARBA" id="ARBA00022777"/>
    </source>
</evidence>
<dbReference type="Gene3D" id="3.30.565.10">
    <property type="entry name" value="Histidine kinase-like ATPase, C-terminal domain"/>
    <property type="match status" value="1"/>
</dbReference>
<proteinExistence type="predicted"/>
<dbReference type="GO" id="GO:0005886">
    <property type="term" value="C:plasma membrane"/>
    <property type="evidence" value="ECO:0007669"/>
    <property type="project" value="UniProtKB-SubCell"/>
</dbReference>
<dbReference type="Pfam" id="PF00512">
    <property type="entry name" value="HisKA"/>
    <property type="match status" value="1"/>
</dbReference>
<keyword evidence="11 15" id="KW-1133">Transmembrane helix</keyword>
<dbReference type="InterPro" id="IPR003594">
    <property type="entry name" value="HATPase_dom"/>
</dbReference>
<evidence type="ECO:0000256" key="13">
    <source>
        <dbReference type="ARBA" id="ARBA00023136"/>
    </source>
</evidence>
<evidence type="ECO:0000256" key="7">
    <source>
        <dbReference type="ARBA" id="ARBA00022692"/>
    </source>
</evidence>
<keyword evidence="5" id="KW-0597">Phosphoprotein</keyword>
<evidence type="ECO:0000256" key="11">
    <source>
        <dbReference type="ARBA" id="ARBA00022989"/>
    </source>
</evidence>
<dbReference type="SMART" id="SM00304">
    <property type="entry name" value="HAMP"/>
    <property type="match status" value="1"/>
</dbReference>
<sequence>MAEPPASTGALHVMQAFKKSGVIPADPPLNQSSQRKGRRRIRFFLRHNPIVNLFNRSLPVRTSILLTVLGALMVSGLSVFISSHIRADVFNERVSQVEADAAIRFAVADRSFSEATISTIDQAQQLAVSVVSSARNNALGARAIGVLLLRAPRTESISSINEVIDPDRSLVELVSTELRARVEKDTKNRQFWQSVEVTNPDGLKSPGIVIGQRITVPTAGDYEMYLVYSLQSEARTVDTMLRTVIGGSIVLLFVLALLVWLIIYRVLGPVRGTAEATRELASGDFQVRVEVKGEDELAVLGRSFNGMAESLETTIAEYDELAKLQQQFVSDVSHELRTPLTTIKMAGEVIYNQRDTLPAGAKRSAELLHEQIDRFDTMLADLLEISRYDAQATIPDFEYQDIIAVTERVIENADTLAQKLGVEVTLDAPQSPVRAEMDEIRIERVIRNLLVNAIEHADHSRVTITIAKQLDCVSVRVFDAGIGMSPEVVNRVFDRFYRADPARARTTGGTGLGLAIAKEDVNVHDGLLEAYGVVGVGSAFMMTIPVRHGAIVGMRALSIWPEDVPGGPTEEENPELTVQLPDYYLADYPLDDEEPEESE</sequence>
<organism evidence="18 19">
    <name type="scientific">Boudabousia marimammalium</name>
    <dbReference type="NCBI Taxonomy" id="156892"/>
    <lineage>
        <taxon>Bacteria</taxon>
        <taxon>Bacillati</taxon>
        <taxon>Actinomycetota</taxon>
        <taxon>Actinomycetes</taxon>
        <taxon>Actinomycetales</taxon>
        <taxon>Actinomycetaceae</taxon>
        <taxon>Boudabousia</taxon>
    </lineage>
</organism>
<keyword evidence="13 15" id="KW-0472">Membrane</keyword>
<dbReference type="Pfam" id="PF02518">
    <property type="entry name" value="HATPase_c"/>
    <property type="match status" value="1"/>
</dbReference>
<dbReference type="RefSeq" id="WP_075361025.1">
    <property type="nucleotide sequence ID" value="NZ_MPDM01000002.1"/>
</dbReference>
<comment type="catalytic activity">
    <reaction evidence="1">
        <text>ATP + protein L-histidine = ADP + protein N-phospho-L-histidine.</text>
        <dbReference type="EC" id="2.7.13.3"/>
    </reaction>
</comment>
<keyword evidence="10" id="KW-0067">ATP-binding</keyword>
<dbReference type="SMART" id="SM00388">
    <property type="entry name" value="HisKA"/>
    <property type="match status" value="1"/>
</dbReference>
<dbReference type="InterPro" id="IPR050398">
    <property type="entry name" value="HssS/ArlS-like"/>
</dbReference>
<evidence type="ECO:0000256" key="15">
    <source>
        <dbReference type="SAM" id="Phobius"/>
    </source>
</evidence>
<dbReference type="InterPro" id="IPR036890">
    <property type="entry name" value="HATPase_C_sf"/>
</dbReference>
<dbReference type="EMBL" id="MPDM01000002">
    <property type="protein sequence ID" value="OKL50200.1"/>
    <property type="molecule type" value="Genomic_DNA"/>
</dbReference>
<evidence type="ECO:0000256" key="5">
    <source>
        <dbReference type="ARBA" id="ARBA00022553"/>
    </source>
</evidence>
<keyword evidence="12" id="KW-0902">Two-component regulatory system</keyword>
<dbReference type="SUPFAM" id="SSF55874">
    <property type="entry name" value="ATPase domain of HSP90 chaperone/DNA topoisomerase II/histidine kinase"/>
    <property type="match status" value="1"/>
</dbReference>
<keyword evidence="6" id="KW-0808">Transferase</keyword>
<dbReference type="PROSITE" id="PS50109">
    <property type="entry name" value="HIS_KIN"/>
    <property type="match status" value="1"/>
</dbReference>
<gene>
    <name evidence="18" type="ORF">BM477_02060</name>
</gene>
<feature type="transmembrane region" description="Helical" evidence="15">
    <location>
        <begin position="244"/>
        <end position="267"/>
    </location>
</feature>
<dbReference type="SUPFAM" id="SSF47384">
    <property type="entry name" value="Homodimeric domain of signal transducing histidine kinase"/>
    <property type="match status" value="1"/>
</dbReference>
<keyword evidence="4" id="KW-1003">Cell membrane</keyword>
<dbReference type="NCBIfam" id="NF040691">
    <property type="entry name" value="MtrAB_MtrB"/>
    <property type="match status" value="1"/>
</dbReference>
<dbReference type="InterPro" id="IPR004358">
    <property type="entry name" value="Sig_transdc_His_kin-like_C"/>
</dbReference>
<dbReference type="SUPFAM" id="SSF158472">
    <property type="entry name" value="HAMP domain-like"/>
    <property type="match status" value="1"/>
</dbReference>
<dbReference type="GO" id="GO:0000155">
    <property type="term" value="F:phosphorelay sensor kinase activity"/>
    <property type="evidence" value="ECO:0007669"/>
    <property type="project" value="InterPro"/>
</dbReference>
<dbReference type="InterPro" id="IPR005467">
    <property type="entry name" value="His_kinase_dom"/>
</dbReference>
<dbReference type="PANTHER" id="PTHR45528">
    <property type="entry name" value="SENSOR HISTIDINE KINASE CPXA"/>
    <property type="match status" value="1"/>
</dbReference>
<feature type="domain" description="HAMP" evidence="17">
    <location>
        <begin position="264"/>
        <end position="316"/>
    </location>
</feature>
<comment type="subcellular location">
    <subcellularLocation>
        <location evidence="2">Cell membrane</location>
        <topology evidence="2">Multi-pass membrane protein</topology>
    </subcellularLocation>
</comment>
<comment type="caution">
    <text evidence="18">The sequence shown here is derived from an EMBL/GenBank/DDBJ whole genome shotgun (WGS) entry which is preliminary data.</text>
</comment>
<evidence type="ECO:0000256" key="2">
    <source>
        <dbReference type="ARBA" id="ARBA00004651"/>
    </source>
</evidence>
<dbReference type="CDD" id="cd00082">
    <property type="entry name" value="HisKA"/>
    <property type="match status" value="1"/>
</dbReference>
<evidence type="ECO:0000313" key="18">
    <source>
        <dbReference type="EMBL" id="OKL50200.1"/>
    </source>
</evidence>